<keyword evidence="4" id="KW-0472">Membrane</keyword>
<feature type="domain" description="GGDEF" evidence="5">
    <location>
        <begin position="400"/>
        <end position="526"/>
    </location>
</feature>
<dbReference type="KEGG" id="htr:EPV75_06365"/>
<proteinExistence type="predicted"/>
<dbReference type="Gene3D" id="3.30.70.270">
    <property type="match status" value="1"/>
</dbReference>
<dbReference type="InterPro" id="IPR029787">
    <property type="entry name" value="Nucleotide_cyclase"/>
</dbReference>
<sequence>MPTPAKRTFRRWKNLPSRRLALIVSIAVFILLSAGSIWTTYSNYSTQKQHLIHYASQQEINSFKSSQKALRINADVIFTSAINQDDILSLMAKAYHGDAVVRNEVRETLYNRLEPLYRLLKSEYIRQLHFHLPDSSSFLRFHRPAKFGDDLSDVRYSIEQVHKTQKPIFGFEEGRIFNGFRHVYPLHYQGELVGSVEISFSIDAIYHLITHDHNEAHDLLLKKDLIKHKVFENEQSNYAPSEISANYVVDKSVQYHEKRPNSISRKRIHAINEKLHDDFQGVLGQCNVCHLVTNINQTYYLVTFFPLKNTEGQAVGYIVNYINEPGLRIVTENFMKINVVNESLLFIISLLTFFYLRNQIRQKRLLHKMARTDSLTSLPNRNVFKRALNEQMKLSKSKQLPLSLVFFDIDHFKKINDTHGHLMGDKVLKTVARAVEDGLTNKDVFARWGGEEFVILLPETYLEDAEKVAERLRKKLETLDAHDLHITSSFGVTELKHKDTAESLMHRGDNLLYRSKEDGRNRVTVG</sequence>
<dbReference type="InterPro" id="IPR029150">
    <property type="entry name" value="dCache_3"/>
</dbReference>
<evidence type="ECO:0000256" key="4">
    <source>
        <dbReference type="SAM" id="Phobius"/>
    </source>
</evidence>
<dbReference type="FunFam" id="3.30.70.270:FF:000001">
    <property type="entry name" value="Diguanylate cyclase domain protein"/>
    <property type="match status" value="1"/>
</dbReference>
<evidence type="ECO:0000256" key="2">
    <source>
        <dbReference type="ARBA" id="ARBA00012528"/>
    </source>
</evidence>
<dbReference type="InterPro" id="IPR043128">
    <property type="entry name" value="Rev_trsase/Diguanyl_cyclase"/>
</dbReference>
<feature type="transmembrane region" description="Helical" evidence="4">
    <location>
        <begin position="20"/>
        <end position="41"/>
    </location>
</feature>
<evidence type="ECO:0000256" key="3">
    <source>
        <dbReference type="ARBA" id="ARBA00034247"/>
    </source>
</evidence>
<name>A0A410H308_9GAMM</name>
<dbReference type="Pfam" id="PF00990">
    <property type="entry name" value="GGDEF"/>
    <property type="match status" value="1"/>
</dbReference>
<dbReference type="PROSITE" id="PS50887">
    <property type="entry name" value="GGDEF"/>
    <property type="match status" value="1"/>
</dbReference>
<evidence type="ECO:0000259" key="5">
    <source>
        <dbReference type="PROSITE" id="PS50887"/>
    </source>
</evidence>
<dbReference type="EC" id="2.7.7.65" evidence="2"/>
<evidence type="ECO:0000313" key="6">
    <source>
        <dbReference type="EMBL" id="QAB15318.1"/>
    </source>
</evidence>
<dbReference type="PANTHER" id="PTHR45138">
    <property type="entry name" value="REGULATORY COMPONENTS OF SENSORY TRANSDUCTION SYSTEM"/>
    <property type="match status" value="1"/>
</dbReference>
<dbReference type="InterPro" id="IPR000160">
    <property type="entry name" value="GGDEF_dom"/>
</dbReference>
<dbReference type="Pfam" id="PF14827">
    <property type="entry name" value="dCache_3"/>
    <property type="match status" value="1"/>
</dbReference>
<protein>
    <recommendedName>
        <fullName evidence="2">diguanylate cyclase</fullName>
        <ecNumber evidence="2">2.7.7.65</ecNumber>
    </recommendedName>
</protein>
<dbReference type="GO" id="GO:0052621">
    <property type="term" value="F:diguanylate cyclase activity"/>
    <property type="evidence" value="ECO:0007669"/>
    <property type="project" value="UniProtKB-EC"/>
</dbReference>
<gene>
    <name evidence="6" type="ORF">EPV75_06365</name>
</gene>
<dbReference type="EMBL" id="CP035033">
    <property type="protein sequence ID" value="QAB15318.1"/>
    <property type="molecule type" value="Genomic_DNA"/>
</dbReference>
<evidence type="ECO:0000256" key="1">
    <source>
        <dbReference type="ARBA" id="ARBA00001946"/>
    </source>
</evidence>
<dbReference type="RefSeq" id="WP_128384839.1">
    <property type="nucleotide sequence ID" value="NZ_CP035033.1"/>
</dbReference>
<dbReference type="CDD" id="cd01949">
    <property type="entry name" value="GGDEF"/>
    <property type="match status" value="1"/>
</dbReference>
<accession>A0A410H308</accession>
<comment type="catalytic activity">
    <reaction evidence="3">
        <text>2 GTP = 3',3'-c-di-GMP + 2 diphosphate</text>
        <dbReference type="Rhea" id="RHEA:24898"/>
        <dbReference type="ChEBI" id="CHEBI:33019"/>
        <dbReference type="ChEBI" id="CHEBI:37565"/>
        <dbReference type="ChEBI" id="CHEBI:58805"/>
        <dbReference type="EC" id="2.7.7.65"/>
    </reaction>
</comment>
<evidence type="ECO:0000313" key="7">
    <source>
        <dbReference type="Proteomes" id="UP000285478"/>
    </source>
</evidence>
<dbReference type="AlphaFoldDB" id="A0A410H308"/>
<dbReference type="NCBIfam" id="TIGR00254">
    <property type="entry name" value="GGDEF"/>
    <property type="match status" value="1"/>
</dbReference>
<dbReference type="Proteomes" id="UP000285478">
    <property type="component" value="Chromosome"/>
</dbReference>
<keyword evidence="7" id="KW-1185">Reference proteome</keyword>
<dbReference type="SMART" id="SM00267">
    <property type="entry name" value="GGDEF"/>
    <property type="match status" value="1"/>
</dbReference>
<keyword evidence="4" id="KW-1133">Transmembrane helix</keyword>
<reference evidence="6 7" key="1">
    <citation type="journal article" date="2018" name="Environ. Microbiol.">
        <title>Genomes of ubiquitous marine and hypersaline Hydrogenovibrio, Thiomicrorhabdus and Thiomicrospira spp. encode a diversity of mechanisms to sustain chemolithoautotrophy in heterogeneous environments.</title>
        <authorList>
            <person name="Scott K.M."/>
            <person name="Williams J."/>
            <person name="Porter C.M.B."/>
            <person name="Russel S."/>
            <person name="Harmer T.L."/>
            <person name="Paul J.H."/>
            <person name="Antonen K.M."/>
            <person name="Bridges M.K."/>
            <person name="Camper G.J."/>
            <person name="Campla C.K."/>
            <person name="Casella L.G."/>
            <person name="Chase E."/>
            <person name="Conrad J.W."/>
            <person name="Cruz M.C."/>
            <person name="Dunlap D.S."/>
            <person name="Duran L."/>
            <person name="Fahsbender E.M."/>
            <person name="Goldsmith D.B."/>
            <person name="Keeley R.F."/>
            <person name="Kondoff M.R."/>
            <person name="Kussy B.I."/>
            <person name="Lane M.K."/>
            <person name="Lawler S."/>
            <person name="Leigh B.A."/>
            <person name="Lewis C."/>
            <person name="Lostal L.M."/>
            <person name="Marking D."/>
            <person name="Mancera P.A."/>
            <person name="McClenthan E.C."/>
            <person name="McIntyre E.A."/>
            <person name="Mine J.A."/>
            <person name="Modi S."/>
            <person name="Moore B.D."/>
            <person name="Morgan W.A."/>
            <person name="Nelson K.M."/>
            <person name="Nguyen K.N."/>
            <person name="Ogburn N."/>
            <person name="Parrino D.G."/>
            <person name="Pedapudi A.D."/>
            <person name="Pelham R.P."/>
            <person name="Preece A.M."/>
            <person name="Rampersad E.A."/>
            <person name="Richardson J.C."/>
            <person name="Rodgers C.M."/>
            <person name="Schaffer B.L."/>
            <person name="Sheridan N.E."/>
            <person name="Solone M.R."/>
            <person name="Staley Z.R."/>
            <person name="Tabuchi M."/>
            <person name="Waide R.J."/>
            <person name="Wanjugi P.W."/>
            <person name="Young S."/>
            <person name="Clum A."/>
            <person name="Daum C."/>
            <person name="Huntemann M."/>
            <person name="Ivanova N."/>
            <person name="Kyrpides N."/>
            <person name="Mikhailova N."/>
            <person name="Palaniappan K."/>
            <person name="Pillay M."/>
            <person name="Reddy T.B.K."/>
            <person name="Shapiro N."/>
            <person name="Stamatis D."/>
            <person name="Varghese N."/>
            <person name="Woyke T."/>
            <person name="Boden R."/>
            <person name="Freyermuth S.K."/>
            <person name="Kerfeld C.A."/>
        </authorList>
    </citation>
    <scope>NUCLEOTIDE SEQUENCE [LARGE SCALE GENOMIC DNA]</scope>
    <source>
        <strain evidence="6 7">JR-2</strain>
    </source>
</reference>
<dbReference type="InterPro" id="IPR050469">
    <property type="entry name" value="Diguanylate_Cyclase"/>
</dbReference>
<keyword evidence="4" id="KW-0812">Transmembrane</keyword>
<dbReference type="SUPFAM" id="SSF55073">
    <property type="entry name" value="Nucleotide cyclase"/>
    <property type="match status" value="1"/>
</dbReference>
<dbReference type="PANTHER" id="PTHR45138:SF9">
    <property type="entry name" value="DIGUANYLATE CYCLASE DGCM-RELATED"/>
    <property type="match status" value="1"/>
</dbReference>
<comment type="cofactor">
    <cofactor evidence="1">
        <name>Mg(2+)</name>
        <dbReference type="ChEBI" id="CHEBI:18420"/>
    </cofactor>
</comment>
<organism evidence="6 7">
    <name type="scientific">Hydrogenovibrio thermophilus</name>
    <dbReference type="NCBI Taxonomy" id="265883"/>
    <lineage>
        <taxon>Bacteria</taxon>
        <taxon>Pseudomonadati</taxon>
        <taxon>Pseudomonadota</taxon>
        <taxon>Gammaproteobacteria</taxon>
        <taxon>Thiotrichales</taxon>
        <taxon>Piscirickettsiaceae</taxon>
        <taxon>Hydrogenovibrio</taxon>
    </lineage>
</organism>